<protein>
    <submittedName>
        <fullName evidence="1">Uncharacterized protein</fullName>
    </submittedName>
</protein>
<dbReference type="Proteomes" id="UP001596405">
    <property type="component" value="Unassembled WGS sequence"/>
</dbReference>
<gene>
    <name evidence="1" type="ORF">ACFQHR_14210</name>
</gene>
<dbReference type="RefSeq" id="WP_066623348.1">
    <property type="nucleotide sequence ID" value="NZ_JBHSYQ010000006.1"/>
</dbReference>
<organism evidence="1 2">
    <name type="scientific">Rufibacter roseus</name>
    <dbReference type="NCBI Taxonomy" id="1567108"/>
    <lineage>
        <taxon>Bacteria</taxon>
        <taxon>Pseudomonadati</taxon>
        <taxon>Bacteroidota</taxon>
        <taxon>Cytophagia</taxon>
        <taxon>Cytophagales</taxon>
        <taxon>Hymenobacteraceae</taxon>
        <taxon>Rufibacter</taxon>
    </lineage>
</organism>
<sequence length="64" mass="7276">MDTAVKKKVAGKPIEDLLKNNTFLPSGDSYLQESLQRLQQLRQAYMISPAGKKSVFRLPKLQKK</sequence>
<dbReference type="EMBL" id="JBHSYQ010000006">
    <property type="protein sequence ID" value="MFC6998786.1"/>
    <property type="molecule type" value="Genomic_DNA"/>
</dbReference>
<evidence type="ECO:0000313" key="2">
    <source>
        <dbReference type="Proteomes" id="UP001596405"/>
    </source>
</evidence>
<proteinExistence type="predicted"/>
<evidence type="ECO:0000313" key="1">
    <source>
        <dbReference type="EMBL" id="MFC6998786.1"/>
    </source>
</evidence>
<keyword evidence="2" id="KW-1185">Reference proteome</keyword>
<comment type="caution">
    <text evidence="1">The sequence shown here is derived from an EMBL/GenBank/DDBJ whole genome shotgun (WGS) entry which is preliminary data.</text>
</comment>
<accession>A0ABW2DRD5</accession>
<reference evidence="2" key="1">
    <citation type="journal article" date="2019" name="Int. J. Syst. Evol. Microbiol.">
        <title>The Global Catalogue of Microorganisms (GCM) 10K type strain sequencing project: providing services to taxonomists for standard genome sequencing and annotation.</title>
        <authorList>
            <consortium name="The Broad Institute Genomics Platform"/>
            <consortium name="The Broad Institute Genome Sequencing Center for Infectious Disease"/>
            <person name="Wu L."/>
            <person name="Ma J."/>
        </authorList>
    </citation>
    <scope>NUCLEOTIDE SEQUENCE [LARGE SCALE GENOMIC DNA]</scope>
    <source>
        <strain evidence="2">CGMCC 4.7393</strain>
    </source>
</reference>
<name>A0ABW2DRD5_9BACT</name>